<dbReference type="InParanoid" id="A8N503"/>
<dbReference type="RefSeq" id="XP_001829892.1">
    <property type="nucleotide sequence ID" value="XM_001829840.1"/>
</dbReference>
<dbReference type="KEGG" id="cci:CC1G_04581"/>
<keyword evidence="3" id="KW-1185">Reference proteome</keyword>
<protein>
    <submittedName>
        <fullName evidence="2">Uncharacterized protein</fullName>
    </submittedName>
</protein>
<dbReference type="Proteomes" id="UP000001861">
    <property type="component" value="Unassembled WGS sequence"/>
</dbReference>
<dbReference type="AlphaFoldDB" id="A8N503"/>
<feature type="compositionally biased region" description="Basic residues" evidence="1">
    <location>
        <begin position="153"/>
        <end position="169"/>
    </location>
</feature>
<dbReference type="GeneID" id="6006332"/>
<evidence type="ECO:0000313" key="3">
    <source>
        <dbReference type="Proteomes" id="UP000001861"/>
    </source>
</evidence>
<comment type="caution">
    <text evidence="2">The sequence shown here is derived from an EMBL/GenBank/DDBJ whole genome shotgun (WGS) entry which is preliminary data.</text>
</comment>
<sequence length="348" mass="38281">MSAALVYADYYNSEYDDSRSNSPYPPSTPASSDNEGSTGRRRRPASLTLHGGIPATFRLSLDAIPDHKLREVILKVAERNPQFQRAVHRELARVDIDCSPRSPSLPLHPPLQTPPTTPTTPRKPTLRHEGGPSTSFNGRSDAVMEEPEATPKARTRSKKSRHSRGRKRSASSSLPASSSASSDSKRSRDTDTSGHDPSFEETIYHPGHLKEDAYEFFTRSPEGATFKSVQTITMWNCCDEDEWSPGCVRIRSPSRPALDFGSRGDARGVSHGVPSLPKLLVDTRISPMLDDDEDFASLATAKFSPLEDTAHLELSHTEADVYPDSELEVLEMGPLSPRLKFEAALKSA</sequence>
<feature type="compositionally biased region" description="Basic and acidic residues" evidence="1">
    <location>
        <begin position="183"/>
        <end position="198"/>
    </location>
</feature>
<accession>A8N503</accession>
<gene>
    <name evidence="2" type="ORF">CC1G_04581</name>
</gene>
<feature type="compositionally biased region" description="Low complexity" evidence="1">
    <location>
        <begin position="170"/>
        <end position="182"/>
    </location>
</feature>
<organism evidence="2 3">
    <name type="scientific">Coprinopsis cinerea (strain Okayama-7 / 130 / ATCC MYA-4618 / FGSC 9003)</name>
    <name type="common">Inky cap fungus</name>
    <name type="synonym">Hormographiella aspergillata</name>
    <dbReference type="NCBI Taxonomy" id="240176"/>
    <lineage>
        <taxon>Eukaryota</taxon>
        <taxon>Fungi</taxon>
        <taxon>Dikarya</taxon>
        <taxon>Basidiomycota</taxon>
        <taxon>Agaricomycotina</taxon>
        <taxon>Agaricomycetes</taxon>
        <taxon>Agaricomycetidae</taxon>
        <taxon>Agaricales</taxon>
        <taxon>Agaricineae</taxon>
        <taxon>Psathyrellaceae</taxon>
        <taxon>Coprinopsis</taxon>
    </lineage>
</organism>
<proteinExistence type="predicted"/>
<feature type="region of interest" description="Disordered" evidence="1">
    <location>
        <begin position="99"/>
        <end position="205"/>
    </location>
</feature>
<feature type="region of interest" description="Disordered" evidence="1">
    <location>
        <begin position="14"/>
        <end position="49"/>
    </location>
</feature>
<reference evidence="2 3" key="1">
    <citation type="journal article" date="2010" name="Proc. Natl. Acad. Sci. U.S.A.">
        <title>Insights into evolution of multicellular fungi from the assembled chromosomes of the mushroom Coprinopsis cinerea (Coprinus cinereus).</title>
        <authorList>
            <person name="Stajich J.E."/>
            <person name="Wilke S.K."/>
            <person name="Ahren D."/>
            <person name="Au C.H."/>
            <person name="Birren B.W."/>
            <person name="Borodovsky M."/>
            <person name="Burns C."/>
            <person name="Canback B."/>
            <person name="Casselton L.A."/>
            <person name="Cheng C.K."/>
            <person name="Deng J."/>
            <person name="Dietrich F.S."/>
            <person name="Fargo D.C."/>
            <person name="Farman M.L."/>
            <person name="Gathman A.C."/>
            <person name="Goldberg J."/>
            <person name="Guigo R."/>
            <person name="Hoegger P.J."/>
            <person name="Hooker J.B."/>
            <person name="Huggins A."/>
            <person name="James T.Y."/>
            <person name="Kamada T."/>
            <person name="Kilaru S."/>
            <person name="Kodira C."/>
            <person name="Kues U."/>
            <person name="Kupfer D."/>
            <person name="Kwan H.S."/>
            <person name="Lomsadze A."/>
            <person name="Li W."/>
            <person name="Lilly W.W."/>
            <person name="Ma L.J."/>
            <person name="Mackey A.J."/>
            <person name="Manning G."/>
            <person name="Martin F."/>
            <person name="Muraguchi H."/>
            <person name="Natvig D.O."/>
            <person name="Palmerini H."/>
            <person name="Ramesh M.A."/>
            <person name="Rehmeyer C.J."/>
            <person name="Roe B.A."/>
            <person name="Shenoy N."/>
            <person name="Stanke M."/>
            <person name="Ter-Hovhannisyan V."/>
            <person name="Tunlid A."/>
            <person name="Velagapudi R."/>
            <person name="Vision T.J."/>
            <person name="Zeng Q."/>
            <person name="Zolan M.E."/>
            <person name="Pukkila P.J."/>
        </authorList>
    </citation>
    <scope>NUCLEOTIDE SEQUENCE [LARGE SCALE GENOMIC DNA]</scope>
    <source>
        <strain evidence="3">Okayama-7 / 130 / ATCC MYA-4618 / FGSC 9003</strain>
    </source>
</reference>
<feature type="compositionally biased region" description="Pro residues" evidence="1">
    <location>
        <begin position="106"/>
        <end position="118"/>
    </location>
</feature>
<dbReference type="eggNOG" id="ENOG502R2C9">
    <property type="taxonomic scope" value="Eukaryota"/>
</dbReference>
<dbReference type="VEuPathDB" id="FungiDB:CC1G_04581"/>
<dbReference type="EMBL" id="AACS02000003">
    <property type="protein sequence ID" value="EAU91814.1"/>
    <property type="molecule type" value="Genomic_DNA"/>
</dbReference>
<evidence type="ECO:0000256" key="1">
    <source>
        <dbReference type="SAM" id="MobiDB-lite"/>
    </source>
</evidence>
<name>A8N503_COPC7</name>
<dbReference type="OrthoDB" id="2972176at2759"/>
<evidence type="ECO:0000313" key="2">
    <source>
        <dbReference type="EMBL" id="EAU91814.1"/>
    </source>
</evidence>